<accession>A0AAD5MHJ4</accession>
<organism evidence="1 2">
    <name type="scientific">Parelaphostrongylus tenuis</name>
    <name type="common">Meningeal worm</name>
    <dbReference type="NCBI Taxonomy" id="148309"/>
    <lineage>
        <taxon>Eukaryota</taxon>
        <taxon>Metazoa</taxon>
        <taxon>Ecdysozoa</taxon>
        <taxon>Nematoda</taxon>
        <taxon>Chromadorea</taxon>
        <taxon>Rhabditida</taxon>
        <taxon>Rhabditina</taxon>
        <taxon>Rhabditomorpha</taxon>
        <taxon>Strongyloidea</taxon>
        <taxon>Metastrongylidae</taxon>
        <taxon>Parelaphostrongylus</taxon>
    </lineage>
</organism>
<evidence type="ECO:0000313" key="2">
    <source>
        <dbReference type="Proteomes" id="UP001196413"/>
    </source>
</evidence>
<proteinExistence type="predicted"/>
<protein>
    <submittedName>
        <fullName evidence="1">Uncharacterized protein</fullName>
    </submittedName>
</protein>
<dbReference type="EMBL" id="JAHQIW010002755">
    <property type="protein sequence ID" value="KAJ1356253.1"/>
    <property type="molecule type" value="Genomic_DNA"/>
</dbReference>
<comment type="caution">
    <text evidence="1">The sequence shown here is derived from an EMBL/GenBank/DDBJ whole genome shotgun (WGS) entry which is preliminary data.</text>
</comment>
<dbReference type="Proteomes" id="UP001196413">
    <property type="component" value="Unassembled WGS sequence"/>
</dbReference>
<gene>
    <name evidence="1" type="ORF">KIN20_013928</name>
</gene>
<keyword evidence="2" id="KW-1185">Reference proteome</keyword>
<sequence length="93" mass="9840">MDKVSCIIVGSTVTGICATSNANANCLTTVPQMARVTPVPDTHLQISGNISTTNIIIASCSRAMWQNVVNRAIRMLAWGPFGSHFFSASATVN</sequence>
<name>A0AAD5MHJ4_PARTN</name>
<evidence type="ECO:0000313" key="1">
    <source>
        <dbReference type="EMBL" id="KAJ1356253.1"/>
    </source>
</evidence>
<reference evidence="1" key="1">
    <citation type="submission" date="2021-06" db="EMBL/GenBank/DDBJ databases">
        <title>Parelaphostrongylus tenuis whole genome reference sequence.</title>
        <authorList>
            <person name="Garwood T.J."/>
            <person name="Larsen P.A."/>
            <person name="Fountain-Jones N.M."/>
            <person name="Garbe J.R."/>
            <person name="Macchietto M.G."/>
            <person name="Kania S.A."/>
            <person name="Gerhold R.W."/>
            <person name="Richards J.E."/>
            <person name="Wolf T.M."/>
        </authorList>
    </citation>
    <scope>NUCLEOTIDE SEQUENCE</scope>
    <source>
        <strain evidence="1">MNPRO001-30</strain>
        <tissue evidence="1">Meninges</tissue>
    </source>
</reference>
<dbReference type="AlphaFoldDB" id="A0AAD5MHJ4"/>